<feature type="non-terminal residue" evidence="1">
    <location>
        <position position="384"/>
    </location>
</feature>
<name>A0ABD0LML7_9CAEN</name>
<evidence type="ECO:0000313" key="2">
    <source>
        <dbReference type="Proteomes" id="UP001519460"/>
    </source>
</evidence>
<dbReference type="Proteomes" id="UP001519460">
    <property type="component" value="Unassembled WGS sequence"/>
</dbReference>
<feature type="non-terminal residue" evidence="1">
    <location>
        <position position="1"/>
    </location>
</feature>
<dbReference type="AlphaFoldDB" id="A0ABD0LML7"/>
<gene>
    <name evidence="1" type="ORF">BaRGS_00007955</name>
</gene>
<comment type="caution">
    <text evidence="1">The sequence shown here is derived from an EMBL/GenBank/DDBJ whole genome shotgun (WGS) entry which is preliminary data.</text>
</comment>
<keyword evidence="2" id="KW-1185">Reference proteome</keyword>
<organism evidence="1 2">
    <name type="scientific">Batillaria attramentaria</name>
    <dbReference type="NCBI Taxonomy" id="370345"/>
    <lineage>
        <taxon>Eukaryota</taxon>
        <taxon>Metazoa</taxon>
        <taxon>Spiralia</taxon>
        <taxon>Lophotrochozoa</taxon>
        <taxon>Mollusca</taxon>
        <taxon>Gastropoda</taxon>
        <taxon>Caenogastropoda</taxon>
        <taxon>Sorbeoconcha</taxon>
        <taxon>Cerithioidea</taxon>
        <taxon>Batillariidae</taxon>
        <taxon>Batillaria</taxon>
    </lineage>
</organism>
<protein>
    <submittedName>
        <fullName evidence="1">Uncharacterized protein</fullName>
    </submittedName>
</protein>
<reference evidence="1 2" key="1">
    <citation type="journal article" date="2023" name="Sci. Data">
        <title>Genome assembly of the Korean intertidal mud-creeper Batillaria attramentaria.</title>
        <authorList>
            <person name="Patra A.K."/>
            <person name="Ho P.T."/>
            <person name="Jun S."/>
            <person name="Lee S.J."/>
            <person name="Kim Y."/>
            <person name="Won Y.J."/>
        </authorList>
    </citation>
    <scope>NUCLEOTIDE SEQUENCE [LARGE SCALE GENOMIC DNA]</scope>
    <source>
        <strain evidence="1">Wonlab-2016</strain>
    </source>
</reference>
<evidence type="ECO:0000313" key="1">
    <source>
        <dbReference type="EMBL" id="KAK7500711.1"/>
    </source>
</evidence>
<dbReference type="EMBL" id="JACVVK020000035">
    <property type="protein sequence ID" value="KAK7500711.1"/>
    <property type="molecule type" value="Genomic_DNA"/>
</dbReference>
<sequence>SLLATLATSFVPSEAKGDNWREKCNAEEFRNKLKWMQPWPEDMFNTLQGNLTDLTQLLEDHKWTTPERDLLSKNKSCRRLFKGPNYRCRQSADCIAKALKRAAVFLGPLASVRKDLSRDDPEVRDLTRHVRQTLKDMLKEARQQCKNVSSHRFEKQRKDNTDWTECYSHLLNSTRDGQRTPRAAEPAEDVLVMLLERLTTTLVPERGWDWARNWTGVQLSMLQRIKSRLRKLRKKLEHQDPHCKKMFDLPDYACTSYTDCKYHVIRRFAMFRSTFQTMRRTADDSERIAYRHSIDGLSNAFDDFIQNVSNGMNRNEASAFHHQDFEDSTAGTAFLVSSRTGRMCSTALKNQFMDASSEGRDGRHAQLVRLLSEQLLEYIRGVDL</sequence>
<proteinExistence type="predicted"/>
<accession>A0ABD0LML7</accession>